<accession>A0ACB9M8H4</accession>
<dbReference type="EMBL" id="CM042889">
    <property type="protein sequence ID" value="KAI4320624.1"/>
    <property type="molecule type" value="Genomic_DNA"/>
</dbReference>
<gene>
    <name evidence="1" type="ORF">MLD38_034083</name>
</gene>
<comment type="caution">
    <text evidence="1">The sequence shown here is derived from an EMBL/GenBank/DDBJ whole genome shotgun (WGS) entry which is preliminary data.</text>
</comment>
<sequence length="607" mass="66937">MPRFFFRASDKSMNPSPSSSPSPSPTSSSSRRAKLDRRNAVKHFDYDASTSSSSSSARASALDDCLHTRSLDVDQTSFRVEGGEGEIESILKNLGLSGIDDFSIPADAWEARRIRSVVSDVLLRSRLTWTDSFKEEEEAEGEQKGNDKEKEENDDGEWEREREVVVGGGFVGARVLTELTPGWGGLRAEDSSAKVVESRGVGDEFSGGVFKGIKGIRPAMLRPPPSVRLPVIDNMCSTWDLLRDFAPSEGLGGSCESQCAPSSDEDEEEEVVMGRKAESAMGRPEQDRGIRVGETAVLSTSCSFSTSNDDDSSSSTSNISPNMRVRRMITSWDKGQLLGRGSFGSVYEGIADDGFFFAVKEVSLHEQGARESILQLEQEIALLSQFEHENIVQYYGTEKDETNLYIFLELVTKGSLMNLYHTYNLRDSQVSAYTRQILNGLKYLHDRNVVHRDIKCANILVDASGSVKLADFGLAKATRLNDVKSCKGTVFWMAPEVVKAKNHGYGLPADIWSLGCTVLEMLTRQLPYYPLELPQAVYRIGRGEQPPLPDTLSADASNFILRCVQVNPDDRPTAAQLLEHPFVKRLPPAPSASSSPYPGYLARRYTS</sequence>
<keyword evidence="2" id="KW-1185">Reference proteome</keyword>
<dbReference type="Proteomes" id="UP001057402">
    <property type="component" value="Chromosome 10"/>
</dbReference>
<name>A0ACB9M8H4_9MYRT</name>
<evidence type="ECO:0000313" key="2">
    <source>
        <dbReference type="Proteomes" id="UP001057402"/>
    </source>
</evidence>
<proteinExistence type="predicted"/>
<protein>
    <submittedName>
        <fullName evidence="1">Uncharacterized protein</fullName>
    </submittedName>
</protein>
<organism evidence="1 2">
    <name type="scientific">Melastoma candidum</name>
    <dbReference type="NCBI Taxonomy" id="119954"/>
    <lineage>
        <taxon>Eukaryota</taxon>
        <taxon>Viridiplantae</taxon>
        <taxon>Streptophyta</taxon>
        <taxon>Embryophyta</taxon>
        <taxon>Tracheophyta</taxon>
        <taxon>Spermatophyta</taxon>
        <taxon>Magnoliopsida</taxon>
        <taxon>eudicotyledons</taxon>
        <taxon>Gunneridae</taxon>
        <taxon>Pentapetalae</taxon>
        <taxon>rosids</taxon>
        <taxon>malvids</taxon>
        <taxon>Myrtales</taxon>
        <taxon>Melastomataceae</taxon>
        <taxon>Melastomatoideae</taxon>
        <taxon>Melastomateae</taxon>
        <taxon>Melastoma</taxon>
    </lineage>
</organism>
<evidence type="ECO:0000313" key="1">
    <source>
        <dbReference type="EMBL" id="KAI4320624.1"/>
    </source>
</evidence>
<reference evidence="2" key="1">
    <citation type="journal article" date="2023" name="Front. Plant Sci.">
        <title>Chromosomal-level genome assembly of Melastoma candidum provides insights into trichome evolution.</title>
        <authorList>
            <person name="Zhong Y."/>
            <person name="Wu W."/>
            <person name="Sun C."/>
            <person name="Zou P."/>
            <person name="Liu Y."/>
            <person name="Dai S."/>
            <person name="Zhou R."/>
        </authorList>
    </citation>
    <scope>NUCLEOTIDE SEQUENCE [LARGE SCALE GENOMIC DNA]</scope>
</reference>